<proteinExistence type="predicted"/>
<dbReference type="AlphaFoldDB" id="A0A225VA04"/>
<protein>
    <submittedName>
        <fullName evidence="1">Uncharacterized protein</fullName>
    </submittedName>
</protein>
<dbReference type="EMBL" id="NBNE01006605">
    <property type="protein sequence ID" value="OWZ01789.1"/>
    <property type="molecule type" value="Genomic_DNA"/>
</dbReference>
<name>A0A225VA04_9STRA</name>
<sequence>MDITLLEPMIKVCLKRHIKAIRGMNIKHLDGYIDEFMWRSWISRREPRQVNTCAGWCRQEPKDD</sequence>
<reference evidence="2" key="1">
    <citation type="submission" date="2017-03" db="EMBL/GenBank/DDBJ databases">
        <title>Phytopthora megakarya and P. palmivora, two closely related causual agents of cacao black pod achieved similar genome size and gene model numbers by different mechanisms.</title>
        <authorList>
            <person name="Ali S."/>
            <person name="Shao J."/>
            <person name="Larry D.J."/>
            <person name="Kronmiller B."/>
            <person name="Shen D."/>
            <person name="Strem M.D."/>
            <person name="Melnick R.L."/>
            <person name="Guiltinan M.J."/>
            <person name="Tyler B.M."/>
            <person name="Meinhardt L.W."/>
            <person name="Bailey B.A."/>
        </authorList>
    </citation>
    <scope>NUCLEOTIDE SEQUENCE [LARGE SCALE GENOMIC DNA]</scope>
    <source>
        <strain evidence="2">zdho120</strain>
    </source>
</reference>
<evidence type="ECO:0000313" key="2">
    <source>
        <dbReference type="Proteomes" id="UP000198211"/>
    </source>
</evidence>
<dbReference type="Proteomes" id="UP000198211">
    <property type="component" value="Unassembled WGS sequence"/>
</dbReference>
<gene>
    <name evidence="1" type="ORF">PHMEG_00026763</name>
</gene>
<keyword evidence="2" id="KW-1185">Reference proteome</keyword>
<accession>A0A225VA04</accession>
<evidence type="ECO:0000313" key="1">
    <source>
        <dbReference type="EMBL" id="OWZ01789.1"/>
    </source>
</evidence>
<organism evidence="1 2">
    <name type="scientific">Phytophthora megakarya</name>
    <dbReference type="NCBI Taxonomy" id="4795"/>
    <lineage>
        <taxon>Eukaryota</taxon>
        <taxon>Sar</taxon>
        <taxon>Stramenopiles</taxon>
        <taxon>Oomycota</taxon>
        <taxon>Peronosporomycetes</taxon>
        <taxon>Peronosporales</taxon>
        <taxon>Peronosporaceae</taxon>
        <taxon>Phytophthora</taxon>
    </lineage>
</organism>
<comment type="caution">
    <text evidence="1">The sequence shown here is derived from an EMBL/GenBank/DDBJ whole genome shotgun (WGS) entry which is preliminary data.</text>
</comment>